<dbReference type="InterPro" id="IPR032710">
    <property type="entry name" value="NTF2-like_dom_sf"/>
</dbReference>
<comment type="caution">
    <text evidence="1">The sequence shown here is derived from an EMBL/GenBank/DDBJ whole genome shotgun (WGS) entry which is preliminary data.</text>
</comment>
<dbReference type="Gene3D" id="3.10.450.50">
    <property type="match status" value="1"/>
</dbReference>
<organism evidence="1 2">
    <name type="scientific">Zeaxanthinibacter enoshimensis</name>
    <dbReference type="NCBI Taxonomy" id="392009"/>
    <lineage>
        <taxon>Bacteria</taxon>
        <taxon>Pseudomonadati</taxon>
        <taxon>Bacteroidota</taxon>
        <taxon>Flavobacteriia</taxon>
        <taxon>Flavobacteriales</taxon>
        <taxon>Flavobacteriaceae</taxon>
        <taxon>Zeaxanthinibacter</taxon>
    </lineage>
</organism>
<accession>A0A4R6TKK5</accession>
<name>A0A4R6TKK5_9FLAO</name>
<dbReference type="PROSITE" id="PS51257">
    <property type="entry name" value="PROKAR_LIPOPROTEIN"/>
    <property type="match status" value="1"/>
</dbReference>
<proteinExistence type="predicted"/>
<evidence type="ECO:0000313" key="1">
    <source>
        <dbReference type="EMBL" id="TDQ31197.1"/>
    </source>
</evidence>
<dbReference type="SUPFAM" id="SSF54427">
    <property type="entry name" value="NTF2-like"/>
    <property type="match status" value="1"/>
</dbReference>
<reference evidence="1 2" key="1">
    <citation type="submission" date="2019-03" db="EMBL/GenBank/DDBJ databases">
        <title>Genomic Encyclopedia of Archaeal and Bacterial Type Strains, Phase II (KMG-II): from individual species to whole genera.</title>
        <authorList>
            <person name="Goeker M."/>
        </authorList>
    </citation>
    <scope>NUCLEOTIDE SEQUENCE [LARGE SCALE GENOMIC DNA]</scope>
    <source>
        <strain evidence="1 2">DSM 18435</strain>
    </source>
</reference>
<keyword evidence="2" id="KW-1185">Reference proteome</keyword>
<dbReference type="AlphaFoldDB" id="A0A4R6TKK5"/>
<gene>
    <name evidence="1" type="ORF">CLV82_1902</name>
</gene>
<protein>
    <submittedName>
        <fullName evidence="1">Uncharacterized protein</fullName>
    </submittedName>
</protein>
<dbReference type="Proteomes" id="UP000295468">
    <property type="component" value="Unassembled WGS sequence"/>
</dbReference>
<evidence type="ECO:0000313" key="2">
    <source>
        <dbReference type="Proteomes" id="UP000295468"/>
    </source>
</evidence>
<sequence length="134" mass="14785">MKYFLLLAFGILFAACDGSNSVQQVNMKADTVLMGVFKTGDVDKLDRIIADDILNHSRGGQVGLDNLKLLINGFHLNMKNPKMEVIRKMANDDYVSDSVRFIGGNPTVVIESIEVTRSYDGLAKWTLVFSKLAG</sequence>
<dbReference type="EMBL" id="SNYI01000002">
    <property type="protein sequence ID" value="TDQ31197.1"/>
    <property type="molecule type" value="Genomic_DNA"/>
</dbReference>